<comment type="function">
    <text evidence="14">Catalyzes the ATP- as well as the pyrophosphate-dependent phosphorylation of a specific serine residue in HPr, a phosphocarrier protein of the phosphoenolpyruvate-dependent sugar phosphotransferase system (PTS). HprK/P also catalyzes the pyrophosphate-producing, inorganic phosphate-dependent dephosphorylation (phosphorolysis) of seryl-phosphorylated HPr (P-Ser-HPr).</text>
</comment>
<evidence type="ECO:0000256" key="7">
    <source>
        <dbReference type="ARBA" id="ARBA00022723"/>
    </source>
</evidence>
<evidence type="ECO:0000256" key="5">
    <source>
        <dbReference type="ARBA" id="ARBA00022527"/>
    </source>
</evidence>
<dbReference type="PANTHER" id="PTHR30305:SF1">
    <property type="entry name" value="HPR KINASE_PHOSPHORYLASE"/>
    <property type="match status" value="1"/>
</dbReference>
<dbReference type="InterPro" id="IPR027417">
    <property type="entry name" value="P-loop_NTPase"/>
</dbReference>
<organism evidence="17 18">
    <name type="scientific">Oceanispirochaeta crateris</name>
    <dbReference type="NCBI Taxonomy" id="2518645"/>
    <lineage>
        <taxon>Bacteria</taxon>
        <taxon>Pseudomonadati</taxon>
        <taxon>Spirochaetota</taxon>
        <taxon>Spirochaetia</taxon>
        <taxon>Spirochaetales</taxon>
        <taxon>Spirochaetaceae</taxon>
        <taxon>Oceanispirochaeta</taxon>
    </lineage>
</organism>
<evidence type="ECO:0000256" key="3">
    <source>
        <dbReference type="ARBA" id="ARBA00006883"/>
    </source>
</evidence>
<evidence type="ECO:0000313" key="18">
    <source>
        <dbReference type="Proteomes" id="UP000324209"/>
    </source>
</evidence>
<dbReference type="NCBIfam" id="TIGR00679">
    <property type="entry name" value="hpr-ser"/>
    <property type="match status" value="1"/>
</dbReference>
<keyword evidence="5 14" id="KW-0723">Serine/threonine-protein kinase</keyword>
<comment type="miscellaneous">
    <text evidence="14">Both phosphorylation and phosphorolysis are carried out by the same active site and suggest a common mechanism for both reactions.</text>
</comment>
<keyword evidence="12 14" id="KW-0511">Multifunctional enzyme</keyword>
<evidence type="ECO:0000256" key="4">
    <source>
        <dbReference type="ARBA" id="ARBA00011643"/>
    </source>
</evidence>
<comment type="similarity">
    <text evidence="3 14">Belongs to the HPrK/P family.</text>
</comment>
<gene>
    <name evidence="14" type="primary">hprK</name>
    <name evidence="17" type="ORF">EXM22_14870</name>
</gene>
<dbReference type="OrthoDB" id="9778803at2"/>
<name>A0A5C1QPD5_9SPIO</name>
<dbReference type="Pfam" id="PF02603">
    <property type="entry name" value="Hpr_kinase_N"/>
    <property type="match status" value="1"/>
</dbReference>
<dbReference type="KEGG" id="ock:EXM22_14870"/>
<comment type="catalytic activity">
    <reaction evidence="1 14">
        <text>[HPr protein]-L-serine + ATP = [HPr protein]-O-phospho-L-serine + ADP + H(+)</text>
        <dbReference type="Rhea" id="RHEA:46600"/>
        <dbReference type="Rhea" id="RHEA-COMP:11602"/>
        <dbReference type="Rhea" id="RHEA-COMP:11603"/>
        <dbReference type="ChEBI" id="CHEBI:15378"/>
        <dbReference type="ChEBI" id="CHEBI:29999"/>
        <dbReference type="ChEBI" id="CHEBI:30616"/>
        <dbReference type="ChEBI" id="CHEBI:83421"/>
        <dbReference type="ChEBI" id="CHEBI:456216"/>
    </reaction>
</comment>
<dbReference type="GO" id="GO:0004712">
    <property type="term" value="F:protein serine/threonine/tyrosine kinase activity"/>
    <property type="evidence" value="ECO:0007669"/>
    <property type="project" value="UniProtKB-UniRule"/>
</dbReference>
<dbReference type="GO" id="GO:0004674">
    <property type="term" value="F:protein serine/threonine kinase activity"/>
    <property type="evidence" value="ECO:0007669"/>
    <property type="project" value="UniProtKB-KW"/>
</dbReference>
<evidence type="ECO:0000256" key="10">
    <source>
        <dbReference type="ARBA" id="ARBA00022840"/>
    </source>
</evidence>
<keyword evidence="18" id="KW-1185">Reference proteome</keyword>
<evidence type="ECO:0000256" key="2">
    <source>
        <dbReference type="ARBA" id="ARBA00001946"/>
    </source>
</evidence>
<dbReference type="PANTHER" id="PTHR30305">
    <property type="entry name" value="PROTEIN YJDM-RELATED"/>
    <property type="match status" value="1"/>
</dbReference>
<keyword evidence="11 14" id="KW-0460">Magnesium</keyword>
<keyword evidence="7 14" id="KW-0479">Metal-binding</keyword>
<dbReference type="InterPro" id="IPR003755">
    <property type="entry name" value="HPr(Ser)_kin/Pase"/>
</dbReference>
<evidence type="ECO:0000256" key="8">
    <source>
        <dbReference type="ARBA" id="ARBA00022741"/>
    </source>
</evidence>
<keyword evidence="10 14" id="KW-0067">ATP-binding</keyword>
<dbReference type="GO" id="GO:0000287">
    <property type="term" value="F:magnesium ion binding"/>
    <property type="evidence" value="ECO:0007669"/>
    <property type="project" value="UniProtKB-UniRule"/>
</dbReference>
<evidence type="ECO:0000259" key="16">
    <source>
        <dbReference type="Pfam" id="PF07475"/>
    </source>
</evidence>
<evidence type="ECO:0000256" key="14">
    <source>
        <dbReference type="HAMAP-Rule" id="MF_01249"/>
    </source>
</evidence>
<dbReference type="GO" id="GO:0000155">
    <property type="term" value="F:phosphorelay sensor kinase activity"/>
    <property type="evidence" value="ECO:0007669"/>
    <property type="project" value="InterPro"/>
</dbReference>
<feature type="domain" description="HPr(Ser) kinase/phosphorylase N-terminal" evidence="15">
    <location>
        <begin position="17"/>
        <end position="134"/>
    </location>
</feature>
<dbReference type="HAMAP" id="MF_01249">
    <property type="entry name" value="HPr_kinase"/>
    <property type="match status" value="1"/>
</dbReference>
<dbReference type="EMBL" id="CP036150">
    <property type="protein sequence ID" value="QEN09198.1"/>
    <property type="molecule type" value="Genomic_DNA"/>
</dbReference>
<feature type="active site" evidence="14">
    <location>
        <position position="251"/>
    </location>
</feature>
<feature type="active site" evidence="14">
    <location>
        <position position="145"/>
    </location>
</feature>
<reference evidence="17 18" key="1">
    <citation type="submission" date="2019-02" db="EMBL/GenBank/DDBJ databases">
        <title>Complete Genome Sequence and Methylome Analysis of free living Spirochaetas.</title>
        <authorList>
            <person name="Fomenkov A."/>
            <person name="Dubinina G."/>
            <person name="Leshcheva N."/>
            <person name="Mikheeva N."/>
            <person name="Grabovich M."/>
            <person name="Vincze T."/>
            <person name="Roberts R.J."/>
        </authorList>
    </citation>
    <scope>NUCLEOTIDE SEQUENCE [LARGE SCALE GENOMIC DNA]</scope>
    <source>
        <strain evidence="17 18">K2</strain>
    </source>
</reference>
<proteinExistence type="inferred from homology"/>
<feature type="binding site" evidence="14">
    <location>
        <position position="210"/>
    </location>
    <ligand>
        <name>Mg(2+)</name>
        <dbReference type="ChEBI" id="CHEBI:18420"/>
    </ligand>
</feature>
<feature type="binding site" evidence="14">
    <location>
        <position position="167"/>
    </location>
    <ligand>
        <name>Mg(2+)</name>
        <dbReference type="ChEBI" id="CHEBI:18420"/>
    </ligand>
</feature>
<evidence type="ECO:0000256" key="12">
    <source>
        <dbReference type="ARBA" id="ARBA00023268"/>
    </source>
</evidence>
<dbReference type="Proteomes" id="UP000324209">
    <property type="component" value="Chromosome"/>
</dbReference>
<feature type="region of interest" description="Important for the catalytic mechanism of both phosphorylation and dephosphorylation" evidence="14">
    <location>
        <begin position="209"/>
        <end position="218"/>
    </location>
</feature>
<dbReference type="GO" id="GO:0005524">
    <property type="term" value="F:ATP binding"/>
    <property type="evidence" value="ECO:0007669"/>
    <property type="project" value="UniProtKB-UniRule"/>
</dbReference>
<keyword evidence="6 14" id="KW-0808">Transferase</keyword>
<dbReference type="AlphaFoldDB" id="A0A5C1QPD5"/>
<comment type="catalytic activity">
    <reaction evidence="13 14">
        <text>[HPr protein]-O-phospho-L-serine + phosphate + H(+) = [HPr protein]-L-serine + diphosphate</text>
        <dbReference type="Rhea" id="RHEA:46604"/>
        <dbReference type="Rhea" id="RHEA-COMP:11602"/>
        <dbReference type="Rhea" id="RHEA-COMP:11603"/>
        <dbReference type="ChEBI" id="CHEBI:15378"/>
        <dbReference type="ChEBI" id="CHEBI:29999"/>
        <dbReference type="ChEBI" id="CHEBI:33019"/>
        <dbReference type="ChEBI" id="CHEBI:43474"/>
        <dbReference type="ChEBI" id="CHEBI:83421"/>
    </reaction>
</comment>
<dbReference type="RefSeq" id="WP_149487272.1">
    <property type="nucleotide sequence ID" value="NZ_CP036150.1"/>
</dbReference>
<evidence type="ECO:0000256" key="13">
    <source>
        <dbReference type="ARBA" id="ARBA00047657"/>
    </source>
</evidence>
<dbReference type="EC" id="2.7.4.-" evidence="14"/>
<comment type="cofactor">
    <cofactor evidence="2 14">
        <name>Mg(2+)</name>
        <dbReference type="ChEBI" id="CHEBI:18420"/>
    </cofactor>
</comment>
<accession>A0A5C1QPD5</accession>
<dbReference type="SUPFAM" id="SSF53795">
    <property type="entry name" value="PEP carboxykinase-like"/>
    <property type="match status" value="1"/>
</dbReference>
<dbReference type="InterPro" id="IPR028979">
    <property type="entry name" value="Ser_kin/Pase_Hpr-like_N_sf"/>
</dbReference>
<evidence type="ECO:0000256" key="9">
    <source>
        <dbReference type="ARBA" id="ARBA00022777"/>
    </source>
</evidence>
<dbReference type="CDD" id="cd01918">
    <property type="entry name" value="HprK_C"/>
    <property type="match status" value="1"/>
</dbReference>
<dbReference type="Pfam" id="PF07475">
    <property type="entry name" value="Hpr_kinase_C"/>
    <property type="match status" value="1"/>
</dbReference>
<dbReference type="InterPro" id="IPR011126">
    <property type="entry name" value="Hpr_kin/Pase_Hpr_N"/>
</dbReference>
<evidence type="ECO:0000256" key="11">
    <source>
        <dbReference type="ARBA" id="ARBA00022842"/>
    </source>
</evidence>
<protein>
    <recommendedName>
        <fullName evidence="14">HPr kinase/phosphorylase</fullName>
        <shortName evidence="14">HPrK/P</shortName>
        <ecNumber evidence="14">2.7.11.-</ecNumber>
        <ecNumber evidence="14">2.7.4.-</ecNumber>
    </recommendedName>
    <alternativeName>
        <fullName evidence="14">HPr(Ser) kinase/phosphorylase</fullName>
    </alternativeName>
</protein>
<dbReference type="FunFam" id="3.40.50.300:FF:000174">
    <property type="entry name" value="HPr kinase/phosphorylase"/>
    <property type="match status" value="1"/>
</dbReference>
<feature type="domain" description="HPr kinase/phosphorylase C-terminal" evidence="16">
    <location>
        <begin position="138"/>
        <end position="306"/>
    </location>
</feature>
<feature type="region of interest" description="Important for the catalytic mechanism of dephosphorylation" evidence="14">
    <location>
        <begin position="272"/>
        <end position="277"/>
    </location>
</feature>
<dbReference type="SUPFAM" id="SSF75138">
    <property type="entry name" value="HprK N-terminal domain-like"/>
    <property type="match status" value="1"/>
</dbReference>
<comment type="subunit">
    <text evidence="4 14">Homohexamer.</text>
</comment>
<dbReference type="EC" id="2.7.11.-" evidence="14"/>
<dbReference type="InterPro" id="IPR011104">
    <property type="entry name" value="Hpr_kin/Pase_C"/>
</dbReference>
<dbReference type="GO" id="GO:0006109">
    <property type="term" value="P:regulation of carbohydrate metabolic process"/>
    <property type="evidence" value="ECO:0007669"/>
    <property type="project" value="UniProtKB-UniRule"/>
</dbReference>
<evidence type="ECO:0000259" key="15">
    <source>
        <dbReference type="Pfam" id="PF02603"/>
    </source>
</evidence>
<keyword evidence="8 14" id="KW-0547">Nucleotide-binding</keyword>
<evidence type="ECO:0000256" key="1">
    <source>
        <dbReference type="ARBA" id="ARBA00001120"/>
    </source>
</evidence>
<feature type="active site" description="Proton acceptor; for phosphorylation activity. Proton donor; for dephosphorylation activity" evidence="14">
    <location>
        <position position="184"/>
    </location>
</feature>
<feature type="active site" evidence="14">
    <location>
        <position position="166"/>
    </location>
</feature>
<evidence type="ECO:0000313" key="17">
    <source>
        <dbReference type="EMBL" id="QEN09198.1"/>
    </source>
</evidence>
<dbReference type="Gene3D" id="3.40.50.300">
    <property type="entry name" value="P-loop containing nucleotide triphosphate hydrolases"/>
    <property type="match status" value="1"/>
</dbReference>
<dbReference type="Gene3D" id="3.40.1390.20">
    <property type="entry name" value="HprK N-terminal domain-like"/>
    <property type="match status" value="1"/>
</dbReference>
<feature type="binding site" evidence="14">
    <location>
        <begin position="160"/>
        <end position="167"/>
    </location>
    <ligand>
        <name>ATP</name>
        <dbReference type="ChEBI" id="CHEBI:30616"/>
    </ligand>
</feature>
<evidence type="ECO:0000256" key="6">
    <source>
        <dbReference type="ARBA" id="ARBA00022679"/>
    </source>
</evidence>
<comment type="domain">
    <text evidence="14">The Walker A ATP-binding motif also binds Pi and PPi.</text>
</comment>
<sequence>MGKFTVLDLLDLDLHDYNALKLKCLAGRKGLVKTIDHMELNRPGLALTGFFKTFAPQRVQVFSAAEHEYLKEMEKKGDFSSVEKLFSFPIPFCVFCRDMTPADWFLAVAEKAGIPVLQTPLPSNEFSVRIIRTLGDILAPQEKQHAVLVEVFGMGVLIKGDSGVGKSETALELLERGHRLISDDSVLLKCLSGKIIMGYSDDRILGHHMEIRGLGIINVSQIFGVRGIRDRKQVQMVINLEEWDSSKNYDRLGTVDLTSDILGVKIPTFNIPVKPGRNIPVIIETAALNERLKHKGHYAAKEFNKNLIQMLESDNARKMYQDNYLTKQD</sequence>
<keyword evidence="9 14" id="KW-0418">Kinase</keyword>